<dbReference type="PANTHER" id="PTHR38116">
    <property type="entry name" value="CHROMOSOME 7, WHOLE GENOME SHOTGUN SEQUENCE"/>
    <property type="match status" value="1"/>
</dbReference>
<dbReference type="RefSeq" id="XP_024748364.1">
    <property type="nucleotide sequence ID" value="XM_024890865.1"/>
</dbReference>
<sequence>LPMNLQPTDLQQREIHHPWLDLIPFPRFRDNVLQKLACASEDWDFETELCEDLTGAGRLQLSCSRPGFMIWGENSWDTRNWEVTEEFAHKWHDVLDGCWDLIASSNTWRKKRGEAQLFVKSATSFILSSTPSES</sequence>
<evidence type="ECO:0000313" key="2">
    <source>
        <dbReference type="Proteomes" id="UP000241546"/>
    </source>
</evidence>
<evidence type="ECO:0000313" key="1">
    <source>
        <dbReference type="EMBL" id="PTB65044.1"/>
    </source>
</evidence>
<dbReference type="Proteomes" id="UP000241546">
    <property type="component" value="Unassembled WGS sequence"/>
</dbReference>
<proteinExistence type="predicted"/>
<dbReference type="Pfam" id="PF11905">
    <property type="entry name" value="DUF3425"/>
    <property type="match status" value="1"/>
</dbReference>
<dbReference type="InterPro" id="IPR021833">
    <property type="entry name" value="DUF3425"/>
</dbReference>
<name>A0A2T4B6T7_9HYPO</name>
<reference evidence="2" key="1">
    <citation type="submission" date="2016-07" db="EMBL/GenBank/DDBJ databases">
        <title>Multiple horizontal gene transfer events from other fungi enriched the ability of initially mycotrophic Trichoderma (Ascomycota) to feed on dead plant biomass.</title>
        <authorList>
            <consortium name="DOE Joint Genome Institute"/>
            <person name="Atanasova L."/>
            <person name="Chenthamara K."/>
            <person name="Zhang J."/>
            <person name="Grujic M."/>
            <person name="Henrissat B."/>
            <person name="Kuo A."/>
            <person name="Aerts A."/>
            <person name="Salamov A."/>
            <person name="Lipzen A."/>
            <person name="Labutti K."/>
            <person name="Barry K."/>
            <person name="Miao Y."/>
            <person name="Rahimi M.J."/>
            <person name="Shen Q."/>
            <person name="Grigoriev I.V."/>
            <person name="Kubicek C.P."/>
            <person name="Druzhinina I.S."/>
        </authorList>
    </citation>
    <scope>NUCLEOTIDE SEQUENCE [LARGE SCALE GENOMIC DNA]</scope>
    <source>
        <strain evidence="2">TUCIM 6016</strain>
    </source>
</reference>
<accession>A0A2T4B6T7</accession>
<dbReference type="OrthoDB" id="4900439at2759"/>
<dbReference type="EMBL" id="KZ680215">
    <property type="protein sequence ID" value="PTB65044.1"/>
    <property type="molecule type" value="Genomic_DNA"/>
</dbReference>
<protein>
    <submittedName>
        <fullName evidence="1">Uncharacterized protein</fullName>
    </submittedName>
</protein>
<dbReference type="GeneID" id="36598983"/>
<feature type="non-terminal residue" evidence="1">
    <location>
        <position position="1"/>
    </location>
</feature>
<dbReference type="PANTHER" id="PTHR38116:SF1">
    <property type="entry name" value="BZIP DOMAIN-CONTAINING PROTEIN"/>
    <property type="match status" value="1"/>
</dbReference>
<keyword evidence="2" id="KW-1185">Reference proteome</keyword>
<organism evidence="1 2">
    <name type="scientific">Trichoderma citrinoviride</name>
    <dbReference type="NCBI Taxonomy" id="58853"/>
    <lineage>
        <taxon>Eukaryota</taxon>
        <taxon>Fungi</taxon>
        <taxon>Dikarya</taxon>
        <taxon>Ascomycota</taxon>
        <taxon>Pezizomycotina</taxon>
        <taxon>Sordariomycetes</taxon>
        <taxon>Hypocreomycetidae</taxon>
        <taxon>Hypocreales</taxon>
        <taxon>Hypocreaceae</taxon>
        <taxon>Trichoderma</taxon>
    </lineage>
</organism>
<gene>
    <name evidence="1" type="ORF">BBK36DRAFT_1121776</name>
</gene>
<dbReference type="AlphaFoldDB" id="A0A2T4B6T7"/>